<dbReference type="Proteomes" id="UP000291116">
    <property type="component" value="Unassembled WGS sequence"/>
</dbReference>
<dbReference type="SUPFAM" id="SSF56752">
    <property type="entry name" value="D-aminoacid aminotransferase-like PLP-dependent enzymes"/>
    <property type="match status" value="1"/>
</dbReference>
<dbReference type="InterPro" id="IPR043132">
    <property type="entry name" value="BCAT-like_C"/>
</dbReference>
<dbReference type="GO" id="GO:0046394">
    <property type="term" value="P:carboxylic acid biosynthetic process"/>
    <property type="evidence" value="ECO:0007669"/>
    <property type="project" value="UniProtKB-ARBA"/>
</dbReference>
<name>A0A448Z231_9STRA</name>
<dbReference type="FunFam" id="3.20.10.10:FF:000002">
    <property type="entry name" value="D-alanine aminotransferase"/>
    <property type="match status" value="1"/>
</dbReference>
<dbReference type="AlphaFoldDB" id="A0A448Z231"/>
<dbReference type="GO" id="GO:0003824">
    <property type="term" value="F:catalytic activity"/>
    <property type="evidence" value="ECO:0007669"/>
    <property type="project" value="InterPro"/>
</dbReference>
<dbReference type="Gene3D" id="3.30.470.10">
    <property type="match status" value="1"/>
</dbReference>
<dbReference type="InterPro" id="IPR027417">
    <property type="entry name" value="P-loop_NTPase"/>
</dbReference>
<dbReference type="Gene3D" id="3.40.50.300">
    <property type="entry name" value="P-loop containing nucleotide triphosphate hydrolases"/>
    <property type="match status" value="1"/>
</dbReference>
<comment type="cofactor">
    <cofactor evidence="1">
        <name>pyridoxal 5'-phosphate</name>
        <dbReference type="ChEBI" id="CHEBI:597326"/>
    </cofactor>
</comment>
<evidence type="ECO:0000256" key="1">
    <source>
        <dbReference type="ARBA" id="ARBA00001933"/>
    </source>
</evidence>
<dbReference type="SUPFAM" id="SSF52540">
    <property type="entry name" value="P-loop containing nucleoside triphosphate hydrolases"/>
    <property type="match status" value="1"/>
</dbReference>
<dbReference type="InterPro" id="IPR050571">
    <property type="entry name" value="Class-IV_PLP-Dep_Aminotrnsfr"/>
</dbReference>
<dbReference type="InterPro" id="IPR001544">
    <property type="entry name" value="Aminotrans_IV"/>
</dbReference>
<dbReference type="Pfam" id="PF19798">
    <property type="entry name" value="Sulfotransfer_5"/>
    <property type="match status" value="1"/>
</dbReference>
<accession>A0A448Z231</accession>
<evidence type="ECO:0008006" key="6">
    <source>
        <dbReference type="Google" id="ProtNLM"/>
    </source>
</evidence>
<dbReference type="Pfam" id="PF01063">
    <property type="entry name" value="Aminotran_4"/>
    <property type="match status" value="1"/>
</dbReference>
<protein>
    <recommendedName>
        <fullName evidence="6">Branched-chain-amino-acid transaminase</fullName>
    </recommendedName>
</protein>
<proteinExistence type="inferred from homology"/>
<dbReference type="EMBL" id="CAACVS010000075">
    <property type="protein sequence ID" value="VEU36019.1"/>
    <property type="molecule type" value="Genomic_DNA"/>
</dbReference>
<organism evidence="4 5">
    <name type="scientific">Pseudo-nitzschia multistriata</name>
    <dbReference type="NCBI Taxonomy" id="183589"/>
    <lineage>
        <taxon>Eukaryota</taxon>
        <taxon>Sar</taxon>
        <taxon>Stramenopiles</taxon>
        <taxon>Ochrophyta</taxon>
        <taxon>Bacillariophyta</taxon>
        <taxon>Bacillariophyceae</taxon>
        <taxon>Bacillariophycidae</taxon>
        <taxon>Bacillariales</taxon>
        <taxon>Bacillariaceae</taxon>
        <taxon>Pseudo-nitzschia</taxon>
    </lineage>
</organism>
<dbReference type="GO" id="GO:0008652">
    <property type="term" value="P:amino acid biosynthetic process"/>
    <property type="evidence" value="ECO:0007669"/>
    <property type="project" value="UniProtKB-ARBA"/>
</dbReference>
<comment type="similarity">
    <text evidence="2">Belongs to the class-IV pyridoxal-phosphate-dependent aminotransferase family.</text>
</comment>
<sequence>MKTITVVHCWSAPRSRSTALLYSFEALGDDKCIPFDEPLYREYLEAKKESLTRPYLEDLIAGTPPEGEDDPERWRRELLSLSERLELGAAKLKATPGEGVIFCKHMAKHAFLYDFDNEYKLTGTPEVELLHRHVLLIRDPVTVLSAWGAVGEVHGNSPSSEEIGVVSLMSIYSELESKTDQPILVIDSDELAKDPKGSLLDLCERLSIDYSDSMLSWAEGEHKCDGPWAKCSQVDWVELIPKEKISHTESRTDARIANLDAGLSIPFASHNSLSKTGPSCNPWDSSVQGGDGCWEGIRVYNGRIMSLDKHLRRLFRSAKALGFENVHTKEEVTEAIFQTLAANGMRNDAHMRLTLSRGEKYTSSMNPVFNVYGTTLIILPEWKPTEGATTYDNTKGISLISASQRRNSPSTCDSKIHHNNMINNILPKIQANLAGCADAIMLDMDGYVSETNATNIFMVDDEGVLLTPHGDHCLPGVTRGTVLVLAKELGIPHEVRRVSLAEFHAAEEVFTTGTMGELTPVTNIDGRVIGTGVRGPITKQLQDAYKALPAKPEWSTEIPPFTES</sequence>
<evidence type="ECO:0000256" key="2">
    <source>
        <dbReference type="ARBA" id="ARBA00009320"/>
    </source>
</evidence>
<keyword evidence="5" id="KW-1185">Reference proteome</keyword>
<dbReference type="InterPro" id="IPR036038">
    <property type="entry name" value="Aminotransferase-like"/>
</dbReference>
<reference evidence="4 5" key="1">
    <citation type="submission" date="2019-01" db="EMBL/GenBank/DDBJ databases">
        <authorList>
            <person name="Ferrante I. M."/>
        </authorList>
    </citation>
    <scope>NUCLEOTIDE SEQUENCE [LARGE SCALE GENOMIC DNA]</scope>
    <source>
        <strain evidence="4 5">B856</strain>
    </source>
</reference>
<dbReference type="PANTHER" id="PTHR42743">
    <property type="entry name" value="AMINO-ACID AMINOTRANSFERASE"/>
    <property type="match status" value="1"/>
</dbReference>
<keyword evidence="3" id="KW-0663">Pyridoxal phosphate</keyword>
<dbReference type="InterPro" id="IPR043131">
    <property type="entry name" value="BCAT-like_N"/>
</dbReference>
<dbReference type="OrthoDB" id="187274at2759"/>
<evidence type="ECO:0000313" key="4">
    <source>
        <dbReference type="EMBL" id="VEU36019.1"/>
    </source>
</evidence>
<evidence type="ECO:0000313" key="5">
    <source>
        <dbReference type="Proteomes" id="UP000291116"/>
    </source>
</evidence>
<dbReference type="PANTHER" id="PTHR42743:SF11">
    <property type="entry name" value="AMINODEOXYCHORISMATE LYASE"/>
    <property type="match status" value="1"/>
</dbReference>
<gene>
    <name evidence="4" type="ORF">PSNMU_V1.4_AUG-EV-PASAV3_0027670</name>
</gene>
<evidence type="ECO:0000256" key="3">
    <source>
        <dbReference type="ARBA" id="ARBA00022898"/>
    </source>
</evidence>
<dbReference type="Gene3D" id="3.20.10.10">
    <property type="entry name" value="D-amino Acid Aminotransferase, subunit A, domain 2"/>
    <property type="match status" value="1"/>
</dbReference>